<dbReference type="EMBL" id="PVBR01000031">
    <property type="protein sequence ID" value="PRD40767.1"/>
    <property type="molecule type" value="Genomic_DNA"/>
</dbReference>
<feature type="domain" description="Tyrosine specific protein phosphatases" evidence="1">
    <location>
        <begin position="105"/>
        <end position="169"/>
    </location>
</feature>
<accession>A0A2S9IJR9</accession>
<dbReference type="AlphaFoldDB" id="A0A2S9IJR9"/>
<evidence type="ECO:0000313" key="2">
    <source>
        <dbReference type="EMBL" id="PRD40767.1"/>
    </source>
</evidence>
<name>A0A2S9IJR9_9HYPH</name>
<organism evidence="2 3">
    <name type="scientific">Phyllobacterium phragmitis</name>
    <dbReference type="NCBI Taxonomy" id="2670329"/>
    <lineage>
        <taxon>Bacteria</taxon>
        <taxon>Pseudomonadati</taxon>
        <taxon>Pseudomonadota</taxon>
        <taxon>Alphaproteobacteria</taxon>
        <taxon>Hyphomicrobiales</taxon>
        <taxon>Phyllobacteriaceae</taxon>
        <taxon>Phyllobacterium</taxon>
    </lineage>
</organism>
<protein>
    <recommendedName>
        <fullName evidence="1">Tyrosine specific protein phosphatases domain-containing protein</fullName>
    </recommendedName>
</protein>
<sequence length="193" mass="20511">MDLETSIRAQIAVPKGGGIVTMGFPGLAFAVTGDAYIDPERMRATLVHPALERCDVLIVLVEPEELPPGAMEVLQDLCADRDISVLHLPIADYQVPGDRFAAGWETVAGRIDDILQSGGTLALSCHYGAGRSGMIAAGLLLEQGLPLSEAILAVREQFPESIESDVQLAWLADKHAALSGARATAMARHVFPD</sequence>
<dbReference type="Proteomes" id="UP000239434">
    <property type="component" value="Unassembled WGS sequence"/>
</dbReference>
<reference evidence="2 3" key="1">
    <citation type="submission" date="2018-02" db="EMBL/GenBank/DDBJ databases">
        <title>The draft genome of Phyllobacterium sp. 1N-3.</title>
        <authorList>
            <person name="Liu L."/>
            <person name="Li L."/>
            <person name="Zhang X."/>
            <person name="Wang T."/>
            <person name="Liang L."/>
        </authorList>
    </citation>
    <scope>NUCLEOTIDE SEQUENCE [LARGE SCALE GENOMIC DNA]</scope>
    <source>
        <strain evidence="2 3">1N-3</strain>
    </source>
</reference>
<keyword evidence="3" id="KW-1185">Reference proteome</keyword>
<gene>
    <name evidence="2" type="ORF">C5748_25125</name>
</gene>
<proteinExistence type="predicted"/>
<dbReference type="Gene3D" id="3.90.190.10">
    <property type="entry name" value="Protein tyrosine phosphatase superfamily"/>
    <property type="match status" value="1"/>
</dbReference>
<dbReference type="InterPro" id="IPR029021">
    <property type="entry name" value="Prot-tyrosine_phosphatase-like"/>
</dbReference>
<evidence type="ECO:0000259" key="1">
    <source>
        <dbReference type="PROSITE" id="PS50056"/>
    </source>
</evidence>
<dbReference type="Pfam" id="PF22785">
    <property type="entry name" value="Tc-R-P"/>
    <property type="match status" value="1"/>
</dbReference>
<evidence type="ECO:0000313" key="3">
    <source>
        <dbReference type="Proteomes" id="UP000239434"/>
    </source>
</evidence>
<comment type="caution">
    <text evidence="2">The sequence shown here is derived from an EMBL/GenBank/DDBJ whole genome shotgun (WGS) entry which is preliminary data.</text>
</comment>
<dbReference type="PROSITE" id="PS50056">
    <property type="entry name" value="TYR_PHOSPHATASE_2"/>
    <property type="match status" value="1"/>
</dbReference>
<dbReference type="SUPFAM" id="SSF52799">
    <property type="entry name" value="(Phosphotyrosine protein) phosphatases II"/>
    <property type="match status" value="1"/>
</dbReference>
<dbReference type="InterPro" id="IPR000387">
    <property type="entry name" value="Tyr_Pase_dom"/>
</dbReference>